<dbReference type="InterPro" id="IPR043993">
    <property type="entry name" value="T4SS_pilin"/>
</dbReference>
<keyword evidence="1" id="KW-1133">Transmembrane helix</keyword>
<dbReference type="Pfam" id="PF18895">
    <property type="entry name" value="T4SS_pilin"/>
    <property type="match status" value="1"/>
</dbReference>
<dbReference type="Proteomes" id="UP000231276">
    <property type="component" value="Unassembled WGS sequence"/>
</dbReference>
<accession>A0A2H0DWQ5</accession>
<feature type="transmembrane region" description="Helical" evidence="1">
    <location>
        <begin position="95"/>
        <end position="116"/>
    </location>
</feature>
<evidence type="ECO:0000256" key="1">
    <source>
        <dbReference type="SAM" id="Phobius"/>
    </source>
</evidence>
<organism evidence="2 3">
    <name type="scientific">Candidatus Campbellbacteria bacterium CG22_combo_CG10-13_8_21_14_all_43_18</name>
    <dbReference type="NCBI Taxonomy" id="1974530"/>
    <lineage>
        <taxon>Bacteria</taxon>
        <taxon>Candidatus Campbelliibacteriota</taxon>
    </lineage>
</organism>
<reference evidence="2 3" key="1">
    <citation type="submission" date="2017-09" db="EMBL/GenBank/DDBJ databases">
        <title>Depth-based differentiation of microbial function through sediment-hosted aquifers and enrichment of novel symbionts in the deep terrestrial subsurface.</title>
        <authorList>
            <person name="Probst A.J."/>
            <person name="Ladd B."/>
            <person name="Jarett J.K."/>
            <person name="Geller-Mcgrath D.E."/>
            <person name="Sieber C.M."/>
            <person name="Emerson J.B."/>
            <person name="Anantharaman K."/>
            <person name="Thomas B.C."/>
            <person name="Malmstrom R."/>
            <person name="Stieglmeier M."/>
            <person name="Klingl A."/>
            <person name="Woyke T."/>
            <person name="Ryan C.M."/>
            <person name="Banfield J.F."/>
        </authorList>
    </citation>
    <scope>NUCLEOTIDE SEQUENCE [LARGE SCALE GENOMIC DNA]</scope>
    <source>
        <strain evidence="2">CG22_combo_CG10-13_8_21_14_all_43_18</strain>
    </source>
</reference>
<comment type="caution">
    <text evidence="2">The sequence shown here is derived from an EMBL/GenBank/DDBJ whole genome shotgun (WGS) entry which is preliminary data.</text>
</comment>
<sequence>MKNHFLKIKFLFLSFFFLFLPQILLGRGSNPTPPSSASKLKNPVKFNSIETLLSAFLEFVVKVGGIAVTLAIIYAGFKFVRAQGNSTKIEEAKKILMYVFIGAAIILGAEALRIVISGTVSNIQSGTTN</sequence>
<keyword evidence="1" id="KW-0472">Membrane</keyword>
<evidence type="ECO:0000313" key="2">
    <source>
        <dbReference type="EMBL" id="PIP86612.1"/>
    </source>
</evidence>
<keyword evidence="1" id="KW-0812">Transmembrane</keyword>
<evidence type="ECO:0000313" key="3">
    <source>
        <dbReference type="Proteomes" id="UP000231276"/>
    </source>
</evidence>
<feature type="transmembrane region" description="Helical" evidence="1">
    <location>
        <begin position="52"/>
        <end position="74"/>
    </location>
</feature>
<name>A0A2H0DWQ5_9BACT</name>
<dbReference type="AlphaFoldDB" id="A0A2H0DWQ5"/>
<dbReference type="EMBL" id="PCTS01000015">
    <property type="protein sequence ID" value="PIP86612.1"/>
    <property type="molecule type" value="Genomic_DNA"/>
</dbReference>
<proteinExistence type="predicted"/>
<protein>
    <submittedName>
        <fullName evidence="2">Uncharacterized protein</fullName>
    </submittedName>
</protein>
<gene>
    <name evidence="2" type="ORF">COW82_01155</name>
</gene>